<organism evidence="1">
    <name type="scientific">uncultured Caudovirales phage</name>
    <dbReference type="NCBI Taxonomy" id="2100421"/>
    <lineage>
        <taxon>Viruses</taxon>
        <taxon>Duplodnaviria</taxon>
        <taxon>Heunggongvirae</taxon>
        <taxon>Uroviricota</taxon>
        <taxon>Caudoviricetes</taxon>
        <taxon>Peduoviridae</taxon>
        <taxon>Maltschvirus</taxon>
        <taxon>Maltschvirus maltsch</taxon>
    </lineage>
</organism>
<protein>
    <submittedName>
        <fullName evidence="1">Uncharacterized protein</fullName>
    </submittedName>
</protein>
<evidence type="ECO:0000313" key="1">
    <source>
        <dbReference type="EMBL" id="CAB4134449.1"/>
    </source>
</evidence>
<accession>A0A6J5LRV4</accession>
<gene>
    <name evidence="1" type="ORF">UFOVP273_70</name>
</gene>
<proteinExistence type="predicted"/>
<dbReference type="EMBL" id="LR796284">
    <property type="protein sequence ID" value="CAB4134449.1"/>
    <property type="molecule type" value="Genomic_DNA"/>
</dbReference>
<name>A0A6J5LRV4_9CAUD</name>
<reference evidence="1" key="1">
    <citation type="submission" date="2020-04" db="EMBL/GenBank/DDBJ databases">
        <authorList>
            <person name="Chiriac C."/>
            <person name="Salcher M."/>
            <person name="Ghai R."/>
            <person name="Kavagutti S V."/>
        </authorList>
    </citation>
    <scope>NUCLEOTIDE SEQUENCE</scope>
</reference>
<sequence>MKTYHNGTWQGYTVSVVIGKTEYSLYTEEGVRGRVPVQVERTPQGTFKVWDRAFEVHVDSWIEVTHHD</sequence>